<dbReference type="PROSITE" id="PS50053">
    <property type="entry name" value="UBIQUITIN_2"/>
    <property type="match status" value="1"/>
</dbReference>
<dbReference type="Gene3D" id="3.10.20.90">
    <property type="entry name" value="Phosphatidylinositol 3-kinase Catalytic Subunit, Chain A, domain 1"/>
    <property type="match status" value="1"/>
</dbReference>
<feature type="domain" description="Ubiquitin-like" evidence="3">
    <location>
        <begin position="120"/>
        <end position="198"/>
    </location>
</feature>
<dbReference type="PANTHER" id="PTHR21074:SF0">
    <property type="entry name" value="IQ AND UBIQUITIN-LIKE DOMAIN-CONTAINING PROTEIN"/>
    <property type="match status" value="1"/>
</dbReference>
<accession>A0A8C4RIP1</accession>
<sequence length="786" mass="89779">MLPITEAKLENKSSSEQDAELSDQEPTTENRPLEPLSEEPVLTKRDPEGAQPRYSPTTTARAQAAPTSLVQLEEKSAGNENLEGLSEVFKVSEHGSRGVSEVEDSEGGETNAALAAAQQATVTVKILLMPDEQVMTMAFTTGLSVLSLKEHFATELKIPSSVIQIMSNGSIVQDSETLMDLGVRPLGTIELQMSSTDPENFPIKPLKNQQEDSMPDVITVRVQMSTDTYQDVVVEIERFTHRKPFLGGYRHKITGVEFHHAAVQTVPKRRPDNGIEKFCRDTQTVKEKTQYQQTNNTTSTQMTKIGCYVSNMTDKLVSPGKYVTSEEYNMKRTNAAIVIQTYTRRWLATRYVEELRRQKTLWLEWEEQEAVRKKLEKENRLKSEYERRVNAKTKEDFALLYTALEKWRKEETDRINATLTGAERKAALCALLDQEAQLIASIGRHKLNADEENNKKSVQAFLDKCAESKKWKSFDGKMVEMDTQYTIRARELRDIYTSVNMKYLTQDERLDVLLTLKHTVKEHDCKLTQEIVELIDREADLLMRGIKESSLEGLRKRISTLFLQYIKTPTFNPEVTRLLKVPQDPTKLRKNIYFCLGCRNYLPSTEFSMTTKSHTIGRCRHCNKLDNEARRREDFSKYKNMLKYLRKAETEYSRKGKIAFLVQEEDLQYLIETIWGAQSALSAADDLADLVMVRWDRYFEWSPWNCVLLTKEEAAAHLTIDNVDEAYGVVFIRKIKQRHILAKKYFSRITSMTQNLTDLDSKVSSSAKDANVATILNAVPGASAVS</sequence>
<dbReference type="AlphaFoldDB" id="A0A8C4RIP1"/>
<dbReference type="GO" id="GO:0031514">
    <property type="term" value="C:motile cilium"/>
    <property type="evidence" value="ECO:0007669"/>
    <property type="project" value="TreeGrafter"/>
</dbReference>
<gene>
    <name evidence="4" type="primary">IQUB</name>
    <name evidence="4" type="synonym">iqub</name>
</gene>
<feature type="compositionally biased region" description="Low complexity" evidence="2">
    <location>
        <begin position="56"/>
        <end position="66"/>
    </location>
</feature>
<reference evidence="4" key="1">
    <citation type="submission" date="2021-06" db="EMBL/GenBank/DDBJ databases">
        <authorList>
            <consortium name="Wellcome Sanger Institute Data Sharing"/>
        </authorList>
    </citation>
    <scope>NUCLEOTIDE SEQUENCE [LARGE SCALE GENOMIC DNA]</scope>
</reference>
<evidence type="ECO:0000256" key="2">
    <source>
        <dbReference type="SAM" id="MobiDB-lite"/>
    </source>
</evidence>
<organism evidence="4 5">
    <name type="scientific">Erpetoichthys calabaricus</name>
    <name type="common">Rope fish</name>
    <name type="synonym">Calamoichthys calabaricus</name>
    <dbReference type="NCBI Taxonomy" id="27687"/>
    <lineage>
        <taxon>Eukaryota</taxon>
        <taxon>Metazoa</taxon>
        <taxon>Chordata</taxon>
        <taxon>Craniata</taxon>
        <taxon>Vertebrata</taxon>
        <taxon>Euteleostomi</taxon>
        <taxon>Actinopterygii</taxon>
        <taxon>Polypteriformes</taxon>
        <taxon>Polypteridae</taxon>
        <taxon>Erpetoichthys</taxon>
    </lineage>
</organism>
<dbReference type="PROSITE" id="PS50096">
    <property type="entry name" value="IQ"/>
    <property type="match status" value="1"/>
</dbReference>
<dbReference type="Proteomes" id="UP000694620">
    <property type="component" value="Chromosome 1"/>
</dbReference>
<dbReference type="PANTHER" id="PTHR21074">
    <property type="entry name" value="IQ AND UBIQUITIN-LIKE DOMAIN-CONTAINING PROTEIN"/>
    <property type="match status" value="1"/>
</dbReference>
<dbReference type="GO" id="GO:0060271">
    <property type="term" value="P:cilium assembly"/>
    <property type="evidence" value="ECO:0007669"/>
    <property type="project" value="TreeGrafter"/>
</dbReference>
<feature type="region of interest" description="Disordered" evidence="2">
    <location>
        <begin position="1"/>
        <end position="66"/>
    </location>
</feature>
<dbReference type="GO" id="GO:0001669">
    <property type="term" value="C:acrosomal vesicle"/>
    <property type="evidence" value="ECO:0007669"/>
    <property type="project" value="TreeGrafter"/>
</dbReference>
<reference evidence="4" key="2">
    <citation type="submission" date="2025-08" db="UniProtKB">
        <authorList>
            <consortium name="Ensembl"/>
        </authorList>
    </citation>
    <scope>IDENTIFICATION</scope>
</reference>
<evidence type="ECO:0000256" key="1">
    <source>
        <dbReference type="SAM" id="Coils"/>
    </source>
</evidence>
<proteinExistence type="predicted"/>
<evidence type="ECO:0000259" key="3">
    <source>
        <dbReference type="PROSITE" id="PS50053"/>
    </source>
</evidence>
<dbReference type="GeneTree" id="ENSGT00390000014326"/>
<dbReference type="InterPro" id="IPR057887">
    <property type="entry name" value="IQUB_helical"/>
</dbReference>
<evidence type="ECO:0000313" key="5">
    <source>
        <dbReference type="Proteomes" id="UP000694620"/>
    </source>
</evidence>
<feature type="coiled-coil region" evidence="1">
    <location>
        <begin position="368"/>
        <end position="395"/>
    </location>
</feature>
<dbReference type="InterPro" id="IPR037695">
    <property type="entry name" value="IQUB"/>
</dbReference>
<keyword evidence="5" id="KW-1185">Reference proteome</keyword>
<dbReference type="GO" id="GO:0030317">
    <property type="term" value="P:flagellated sperm motility"/>
    <property type="evidence" value="ECO:0007669"/>
    <property type="project" value="TreeGrafter"/>
</dbReference>
<dbReference type="SUPFAM" id="SSF54236">
    <property type="entry name" value="Ubiquitin-like"/>
    <property type="match status" value="1"/>
</dbReference>
<dbReference type="InterPro" id="IPR000626">
    <property type="entry name" value="Ubiquitin-like_dom"/>
</dbReference>
<dbReference type="Pfam" id="PF25805">
    <property type="entry name" value="IQUB"/>
    <property type="match status" value="1"/>
</dbReference>
<keyword evidence="1" id="KW-0175">Coiled coil</keyword>
<reference evidence="4" key="3">
    <citation type="submission" date="2025-09" db="UniProtKB">
        <authorList>
            <consortium name="Ensembl"/>
        </authorList>
    </citation>
    <scope>IDENTIFICATION</scope>
</reference>
<protein>
    <submittedName>
        <fullName evidence="4">IQ motif and ubiquitin domain containing</fullName>
    </submittedName>
</protein>
<dbReference type="Ensembl" id="ENSECRT00000002369.1">
    <property type="protein sequence ID" value="ENSECRP00000002340.1"/>
    <property type="gene ID" value="ENSECRG00000001604.1"/>
</dbReference>
<dbReference type="InterPro" id="IPR029071">
    <property type="entry name" value="Ubiquitin-like_domsf"/>
</dbReference>
<dbReference type="CDD" id="cd17061">
    <property type="entry name" value="Ubl_IQUB"/>
    <property type="match status" value="1"/>
</dbReference>
<name>A0A8C4RIP1_ERPCA</name>
<evidence type="ECO:0000313" key="4">
    <source>
        <dbReference type="Ensembl" id="ENSECRP00000002340.1"/>
    </source>
</evidence>